<name>A0ABT6VER5_9GAMM</name>
<organism evidence="2 3">
    <name type="scientific">Halomonas kalidii</name>
    <dbReference type="NCBI Taxonomy" id="3043293"/>
    <lineage>
        <taxon>Bacteria</taxon>
        <taxon>Pseudomonadati</taxon>
        <taxon>Pseudomonadota</taxon>
        <taxon>Gammaproteobacteria</taxon>
        <taxon>Oceanospirillales</taxon>
        <taxon>Halomonadaceae</taxon>
        <taxon>Halomonas</taxon>
    </lineage>
</organism>
<feature type="transmembrane region" description="Helical" evidence="1">
    <location>
        <begin position="7"/>
        <end position="25"/>
    </location>
</feature>
<keyword evidence="1" id="KW-0472">Membrane</keyword>
<sequence length="60" mass="6674">MPTPIKVILSILVTITAIAAHFFQASVDQETTPWIVLMLGAFMIMALWLFPEAGNKNSKR</sequence>
<evidence type="ECO:0000313" key="2">
    <source>
        <dbReference type="EMBL" id="MDI5932480.1"/>
    </source>
</evidence>
<keyword evidence="3" id="KW-1185">Reference proteome</keyword>
<comment type="caution">
    <text evidence="2">The sequence shown here is derived from an EMBL/GenBank/DDBJ whole genome shotgun (WGS) entry which is preliminary data.</text>
</comment>
<protein>
    <submittedName>
        <fullName evidence="2">Uncharacterized protein</fullName>
    </submittedName>
</protein>
<proteinExistence type="predicted"/>
<dbReference type="Proteomes" id="UP001244242">
    <property type="component" value="Unassembled WGS sequence"/>
</dbReference>
<evidence type="ECO:0000313" key="3">
    <source>
        <dbReference type="Proteomes" id="UP001244242"/>
    </source>
</evidence>
<dbReference type="EMBL" id="JASCQO010000008">
    <property type="protein sequence ID" value="MDI5932480.1"/>
    <property type="molecule type" value="Genomic_DNA"/>
</dbReference>
<feature type="transmembrane region" description="Helical" evidence="1">
    <location>
        <begin position="31"/>
        <end position="50"/>
    </location>
</feature>
<keyword evidence="1" id="KW-1133">Transmembrane helix</keyword>
<gene>
    <name evidence="2" type="ORF">QLQ84_01625</name>
</gene>
<keyword evidence="1" id="KW-0812">Transmembrane</keyword>
<dbReference type="RefSeq" id="WP_282720045.1">
    <property type="nucleotide sequence ID" value="NZ_JASCQO010000008.1"/>
</dbReference>
<reference evidence="2 3" key="1">
    <citation type="submission" date="2023-04" db="EMBL/GenBank/DDBJ databases">
        <title>Halomonas strains isolated from rhizosphere soil.</title>
        <authorList>
            <person name="Xu L."/>
            <person name="Sun J.-Q."/>
        </authorList>
    </citation>
    <scope>NUCLEOTIDE SEQUENCE [LARGE SCALE GENOMIC DNA]</scope>
    <source>
        <strain evidence="2 3">LN1S58</strain>
    </source>
</reference>
<accession>A0ABT6VER5</accession>
<evidence type="ECO:0000256" key="1">
    <source>
        <dbReference type="SAM" id="Phobius"/>
    </source>
</evidence>